<dbReference type="CDD" id="cd02440">
    <property type="entry name" value="AdoMet_MTases"/>
    <property type="match status" value="1"/>
</dbReference>
<dbReference type="GO" id="GO:0032259">
    <property type="term" value="P:methylation"/>
    <property type="evidence" value="ECO:0007669"/>
    <property type="project" value="UniProtKB-KW"/>
</dbReference>
<dbReference type="AlphaFoldDB" id="A0A562NBA0"/>
<keyword evidence="2" id="KW-0489">Methyltransferase</keyword>
<dbReference type="Proteomes" id="UP000316225">
    <property type="component" value="Unassembled WGS sequence"/>
</dbReference>
<dbReference type="InterPro" id="IPR013216">
    <property type="entry name" value="Methyltransf_11"/>
</dbReference>
<proteinExistence type="predicted"/>
<dbReference type="SUPFAM" id="SSF53335">
    <property type="entry name" value="S-adenosyl-L-methionine-dependent methyltransferases"/>
    <property type="match status" value="1"/>
</dbReference>
<sequence length="312" mass="34599">MSKAENPAKTREAELYQLGVLACPDCGTAITSAHCPSCDRTVVEAGNAPSLFATRSRSISFNLHPDQLNPEKIPMQDFFHFPPRHGLPGSGVYHLDRAHVDVIQSLPKGQTFIEIGCGGGQMRDWVKAEGHTYLGTDISTERVHDWLQESGGADILCDAHALPFRDDSAAVIYSAAVWEHLAFPHLAAQEAARVLKTGGMHLGSMSFLEPWHDASYFHMTPLGVYQTLTLAGLRPLFIWPEREWHAFRAILEMGNKATRAMRFLGRFANGFYLSPKVAQHVLKHRKWPAQDDLIQPRAITAGAIKWIAVKDG</sequence>
<reference evidence="2 3" key="1">
    <citation type="journal article" date="2015" name="Stand. Genomic Sci.">
        <title>Genomic Encyclopedia of Bacterial and Archaeal Type Strains, Phase III: the genomes of soil and plant-associated and newly described type strains.</title>
        <authorList>
            <person name="Whitman W.B."/>
            <person name="Woyke T."/>
            <person name="Klenk H.P."/>
            <person name="Zhou Y."/>
            <person name="Lilburn T.G."/>
            <person name="Beck B.J."/>
            <person name="De Vos P."/>
            <person name="Vandamme P."/>
            <person name="Eisen J.A."/>
            <person name="Garrity G."/>
            <person name="Hugenholtz P."/>
            <person name="Kyrpides N.C."/>
        </authorList>
    </citation>
    <scope>NUCLEOTIDE SEQUENCE [LARGE SCALE GENOMIC DNA]</scope>
    <source>
        <strain evidence="2 3">CGMCC 1.5364</strain>
    </source>
</reference>
<dbReference type="InterPro" id="IPR029063">
    <property type="entry name" value="SAM-dependent_MTases_sf"/>
</dbReference>
<protein>
    <submittedName>
        <fullName evidence="2">Methyltransferase family protein</fullName>
    </submittedName>
</protein>
<dbReference type="Gene3D" id="3.40.50.150">
    <property type="entry name" value="Vaccinia Virus protein VP39"/>
    <property type="match status" value="1"/>
</dbReference>
<evidence type="ECO:0000259" key="1">
    <source>
        <dbReference type="Pfam" id="PF08241"/>
    </source>
</evidence>
<name>A0A562NBA0_9RHOB</name>
<dbReference type="GO" id="GO:0008757">
    <property type="term" value="F:S-adenosylmethionine-dependent methyltransferase activity"/>
    <property type="evidence" value="ECO:0007669"/>
    <property type="project" value="InterPro"/>
</dbReference>
<accession>A0A562NBA0</accession>
<evidence type="ECO:0000313" key="3">
    <source>
        <dbReference type="Proteomes" id="UP000316225"/>
    </source>
</evidence>
<dbReference type="Pfam" id="PF08241">
    <property type="entry name" value="Methyltransf_11"/>
    <property type="match status" value="1"/>
</dbReference>
<evidence type="ECO:0000313" key="2">
    <source>
        <dbReference type="EMBL" id="TWI29380.1"/>
    </source>
</evidence>
<dbReference type="EMBL" id="VLKU01000014">
    <property type="protein sequence ID" value="TWI29380.1"/>
    <property type="molecule type" value="Genomic_DNA"/>
</dbReference>
<feature type="domain" description="Methyltransferase type 11" evidence="1">
    <location>
        <begin position="114"/>
        <end position="200"/>
    </location>
</feature>
<keyword evidence="2" id="KW-0808">Transferase</keyword>
<organism evidence="2 3">
    <name type="scientific">Paracoccus sulfuroxidans</name>
    <dbReference type="NCBI Taxonomy" id="384678"/>
    <lineage>
        <taxon>Bacteria</taxon>
        <taxon>Pseudomonadati</taxon>
        <taxon>Pseudomonadota</taxon>
        <taxon>Alphaproteobacteria</taxon>
        <taxon>Rhodobacterales</taxon>
        <taxon>Paracoccaceae</taxon>
        <taxon>Paracoccus</taxon>
    </lineage>
</organism>
<gene>
    <name evidence="2" type="ORF">IQ24_03587</name>
</gene>
<comment type="caution">
    <text evidence="2">The sequence shown here is derived from an EMBL/GenBank/DDBJ whole genome shotgun (WGS) entry which is preliminary data.</text>
</comment>
<keyword evidence="3" id="KW-1185">Reference proteome</keyword>